<dbReference type="InterPro" id="IPR007202">
    <property type="entry name" value="4Fe-4S_dom"/>
</dbReference>
<evidence type="ECO:0000313" key="8">
    <source>
        <dbReference type="Proteomes" id="UP000295063"/>
    </source>
</evidence>
<keyword evidence="2" id="KW-0479">Metal-binding</keyword>
<dbReference type="SUPFAM" id="SSF55785">
    <property type="entry name" value="PYP-like sensor domain (PAS domain)"/>
    <property type="match status" value="1"/>
</dbReference>
<keyword evidence="4" id="KW-0411">Iron-sulfur</keyword>
<dbReference type="PROSITE" id="PS51379">
    <property type="entry name" value="4FE4S_FER_2"/>
    <property type="match status" value="2"/>
</dbReference>
<dbReference type="Pfam" id="PF04060">
    <property type="entry name" value="FeS"/>
    <property type="match status" value="1"/>
</dbReference>
<evidence type="ECO:0000256" key="4">
    <source>
        <dbReference type="ARBA" id="ARBA00023014"/>
    </source>
</evidence>
<proteinExistence type="predicted"/>
<dbReference type="Gene3D" id="1.10.15.40">
    <property type="entry name" value="Electron transport complex subunit B, putative Fe-S cluster"/>
    <property type="match status" value="1"/>
</dbReference>
<dbReference type="InterPro" id="IPR009016">
    <property type="entry name" value="Fe_hydrogenase"/>
</dbReference>
<keyword evidence="8" id="KW-1185">Reference proteome</keyword>
<sequence length="567" mass="62386">MKSITTLKVNCKDCHRCVRSCPVKAIGIDKGQARVVENRCIVCGRCVTECPQKAKQVENQVAEIKAKIASGYKVLMSLAPSFIGSFPEYKGKELFQAIKSLGFYDVEETAIGAEIVSSHYSRMLEESQEPVISACCPVVVNVIKTYYPDLVKNIAPVVSPMIAHGKVIKHRSGNDTYVVFAGPCVAKIGEAEKDADSIDAVITFEQLRQWLQESDRHYAVKDTAPQQVALEPQGRGRYFPISGGILKSFMDHDETDTEIITVDGIENCMETFDALGKGEISPRFIEALACSGGCIGGPVSGNQQCRAAKRREVINYAKNSGRDSEQDYDKTLSFARIHEAKPVAFPMPTEAEIADILRQTGKTAAADEKNCGACGYNSCRDKAIAVYQGLAENDMCVPYMRSKAESFANIIVTNSLNAIIVVDNRMIIQDFNPAAQAMFDWGREMTTGMNLGEIMDCAHFVYAAKSGNKVVGKRVEYVHYGLVTEQMIIPVPKHDVIIAIITNVTDQEKKLKELELMKLETIKKATQVIDKQMHVAQEIAGLLGETTAETKSALLEVIWLLKGKEEA</sequence>
<dbReference type="InterPro" id="IPR004108">
    <property type="entry name" value="Fe_hydrogenase_lsu_C"/>
</dbReference>
<dbReference type="InterPro" id="IPR000014">
    <property type="entry name" value="PAS"/>
</dbReference>
<evidence type="ECO:0000259" key="5">
    <source>
        <dbReference type="PROSITE" id="PS51379"/>
    </source>
</evidence>
<feature type="domain" description="4Fe-4S" evidence="6">
    <location>
        <begin position="352"/>
        <end position="413"/>
    </location>
</feature>
<dbReference type="Pfam" id="PF13237">
    <property type="entry name" value="Fer4_10"/>
    <property type="match status" value="1"/>
</dbReference>
<evidence type="ECO:0000256" key="1">
    <source>
        <dbReference type="ARBA" id="ARBA00022485"/>
    </source>
</evidence>
<reference evidence="7 8" key="1">
    <citation type="submission" date="2019-03" db="EMBL/GenBank/DDBJ databases">
        <title>Genomic Encyclopedia of Type Strains, Phase IV (KMG-IV): sequencing the most valuable type-strain genomes for metagenomic binning, comparative biology and taxonomic classification.</title>
        <authorList>
            <person name="Goeker M."/>
        </authorList>
    </citation>
    <scope>NUCLEOTIDE SEQUENCE [LARGE SCALE GENOMIC DNA]</scope>
    <source>
        <strain evidence="7 8">DSM 15969</strain>
    </source>
</reference>
<evidence type="ECO:0000313" key="7">
    <source>
        <dbReference type="EMBL" id="TCL35804.1"/>
    </source>
</evidence>
<dbReference type="SUPFAM" id="SSF53920">
    <property type="entry name" value="Fe-only hydrogenase"/>
    <property type="match status" value="1"/>
</dbReference>
<dbReference type="GO" id="GO:0051539">
    <property type="term" value="F:4 iron, 4 sulfur cluster binding"/>
    <property type="evidence" value="ECO:0007669"/>
    <property type="project" value="UniProtKB-KW"/>
</dbReference>
<dbReference type="PROSITE" id="PS51656">
    <property type="entry name" value="4FE4S"/>
    <property type="match status" value="1"/>
</dbReference>
<dbReference type="RefSeq" id="WP_132082136.1">
    <property type="nucleotide sequence ID" value="NZ_DAMAKO010000010.1"/>
</dbReference>
<accession>A0A4R1PUU4</accession>
<dbReference type="Gene3D" id="3.30.70.20">
    <property type="match status" value="1"/>
</dbReference>
<dbReference type="GO" id="GO:0046872">
    <property type="term" value="F:metal ion binding"/>
    <property type="evidence" value="ECO:0007669"/>
    <property type="project" value="UniProtKB-KW"/>
</dbReference>
<dbReference type="Pfam" id="PF02906">
    <property type="entry name" value="Fe_hyd_lg_C"/>
    <property type="match status" value="1"/>
</dbReference>
<dbReference type="Gene3D" id="3.40.950.10">
    <property type="entry name" value="Fe-only Hydrogenase (Larger Subunit), Chain L, domain 3"/>
    <property type="match status" value="1"/>
</dbReference>
<evidence type="ECO:0000259" key="6">
    <source>
        <dbReference type="PROSITE" id="PS51656"/>
    </source>
</evidence>
<dbReference type="InterPro" id="IPR017896">
    <property type="entry name" value="4Fe4S_Fe-S-bd"/>
</dbReference>
<dbReference type="OrthoDB" id="9798098at2"/>
<dbReference type="PROSITE" id="PS00198">
    <property type="entry name" value="4FE4S_FER_1"/>
    <property type="match status" value="1"/>
</dbReference>
<evidence type="ECO:0000256" key="2">
    <source>
        <dbReference type="ARBA" id="ARBA00022723"/>
    </source>
</evidence>
<dbReference type="PANTHER" id="PTHR11615">
    <property type="entry name" value="NITRATE, FORMATE, IRON DEHYDROGENASE"/>
    <property type="match status" value="1"/>
</dbReference>
<protein>
    <submittedName>
        <fullName evidence="7">Iron only hydrogenase large subunit-like protein</fullName>
    </submittedName>
</protein>
<comment type="caution">
    <text evidence="7">The sequence shown here is derived from an EMBL/GenBank/DDBJ whole genome shotgun (WGS) entry which is preliminary data.</text>
</comment>
<keyword evidence="3" id="KW-0408">Iron</keyword>
<keyword evidence="1" id="KW-0004">4Fe-4S</keyword>
<evidence type="ECO:0000256" key="3">
    <source>
        <dbReference type="ARBA" id="ARBA00023004"/>
    </source>
</evidence>
<name>A0A4R1PUU4_9FIRM</name>
<feature type="domain" description="4Fe-4S ferredoxin-type" evidence="5">
    <location>
        <begin position="31"/>
        <end position="60"/>
    </location>
</feature>
<dbReference type="CDD" id="cd00130">
    <property type="entry name" value="PAS"/>
    <property type="match status" value="1"/>
</dbReference>
<dbReference type="Proteomes" id="UP000295063">
    <property type="component" value="Unassembled WGS sequence"/>
</dbReference>
<dbReference type="InterPro" id="IPR017900">
    <property type="entry name" value="4Fe4S_Fe_S_CS"/>
</dbReference>
<dbReference type="Gene3D" id="3.30.450.20">
    <property type="entry name" value="PAS domain"/>
    <property type="match status" value="1"/>
</dbReference>
<gene>
    <name evidence="7" type="ORF">EV210_11047</name>
</gene>
<feature type="domain" description="4Fe-4S ferredoxin-type" evidence="5">
    <location>
        <begin position="2"/>
        <end position="30"/>
    </location>
</feature>
<dbReference type="SUPFAM" id="SSF54862">
    <property type="entry name" value="4Fe-4S ferredoxins"/>
    <property type="match status" value="1"/>
</dbReference>
<dbReference type="EMBL" id="SLUI01000010">
    <property type="protein sequence ID" value="TCL35804.1"/>
    <property type="molecule type" value="Genomic_DNA"/>
</dbReference>
<dbReference type="InterPro" id="IPR035965">
    <property type="entry name" value="PAS-like_dom_sf"/>
</dbReference>
<dbReference type="InterPro" id="IPR050340">
    <property type="entry name" value="Cytosolic_Fe-S_CAF"/>
</dbReference>
<organism evidence="7 8">
    <name type="scientific">Anaerospora hongkongensis</name>
    <dbReference type="NCBI Taxonomy" id="244830"/>
    <lineage>
        <taxon>Bacteria</taxon>
        <taxon>Bacillati</taxon>
        <taxon>Bacillota</taxon>
        <taxon>Negativicutes</taxon>
        <taxon>Selenomonadales</taxon>
        <taxon>Sporomusaceae</taxon>
        <taxon>Anaerospora</taxon>
    </lineage>
</organism>
<dbReference type="AlphaFoldDB" id="A0A4R1PUU4"/>